<feature type="transmembrane region" description="Helical" evidence="1">
    <location>
        <begin position="363"/>
        <end position="383"/>
    </location>
</feature>
<dbReference type="SUPFAM" id="SSF82866">
    <property type="entry name" value="Multidrug efflux transporter AcrB transmembrane domain"/>
    <property type="match status" value="2"/>
</dbReference>
<dbReference type="PANTHER" id="PTHR32063">
    <property type="match status" value="1"/>
</dbReference>
<keyword evidence="1" id="KW-1133">Transmembrane helix</keyword>
<dbReference type="InterPro" id="IPR027463">
    <property type="entry name" value="AcrB_DN_DC_subdom"/>
</dbReference>
<feature type="transmembrane region" description="Helical" evidence="1">
    <location>
        <begin position="993"/>
        <end position="1019"/>
    </location>
</feature>
<dbReference type="Proteomes" id="UP001324634">
    <property type="component" value="Chromosome"/>
</dbReference>
<dbReference type="Gene3D" id="3.30.70.1440">
    <property type="entry name" value="Multidrug efflux transporter AcrB pore domain"/>
    <property type="match status" value="1"/>
</dbReference>
<accession>A0AAX4HJ41</accession>
<feature type="transmembrane region" description="Helical" evidence="1">
    <location>
        <begin position="389"/>
        <end position="410"/>
    </location>
</feature>
<dbReference type="EMBL" id="CP139487">
    <property type="protein sequence ID" value="WPU63245.1"/>
    <property type="molecule type" value="Genomic_DNA"/>
</dbReference>
<dbReference type="PANTHER" id="PTHR32063:SF0">
    <property type="entry name" value="SWARMING MOTILITY PROTEIN SWRC"/>
    <property type="match status" value="1"/>
</dbReference>
<dbReference type="GO" id="GO:0005886">
    <property type="term" value="C:plasma membrane"/>
    <property type="evidence" value="ECO:0007669"/>
    <property type="project" value="TreeGrafter"/>
</dbReference>
<feature type="transmembrane region" description="Helical" evidence="1">
    <location>
        <begin position="860"/>
        <end position="879"/>
    </location>
</feature>
<feature type="transmembrane region" description="Helical" evidence="1">
    <location>
        <begin position="529"/>
        <end position="549"/>
    </location>
</feature>
<dbReference type="SUPFAM" id="SSF82714">
    <property type="entry name" value="Multidrug efflux transporter AcrB TolC docking domain, DN and DC subdomains"/>
    <property type="match status" value="2"/>
</dbReference>
<gene>
    <name evidence="2" type="ORF">SOO65_11170</name>
</gene>
<feature type="transmembrane region" description="Helical" evidence="1">
    <location>
        <begin position="12"/>
        <end position="29"/>
    </location>
</feature>
<evidence type="ECO:0000313" key="2">
    <source>
        <dbReference type="EMBL" id="WPU63245.1"/>
    </source>
</evidence>
<keyword evidence="1" id="KW-0472">Membrane</keyword>
<dbReference type="Gene3D" id="3.30.70.1320">
    <property type="entry name" value="Multidrug efflux transporter AcrB pore domain like"/>
    <property type="match status" value="1"/>
</dbReference>
<dbReference type="Pfam" id="PF00873">
    <property type="entry name" value="ACR_tran"/>
    <property type="match status" value="1"/>
</dbReference>
<feature type="transmembrane region" description="Helical" evidence="1">
    <location>
        <begin position="431"/>
        <end position="450"/>
    </location>
</feature>
<dbReference type="KEGG" id="psti:SOO65_11170"/>
<feature type="transmembrane region" description="Helical" evidence="1">
    <location>
        <begin position="337"/>
        <end position="356"/>
    </location>
</feature>
<dbReference type="InterPro" id="IPR001036">
    <property type="entry name" value="Acrflvin-R"/>
</dbReference>
<keyword evidence="1" id="KW-0812">Transmembrane</keyword>
<proteinExistence type="predicted"/>
<feature type="transmembrane region" description="Helical" evidence="1">
    <location>
        <begin position="462"/>
        <end position="484"/>
    </location>
</feature>
<dbReference type="SUPFAM" id="SSF82693">
    <property type="entry name" value="Multidrug efflux transporter AcrB pore domain, PN1, PN2, PC1 and PC2 subdomains"/>
    <property type="match status" value="3"/>
</dbReference>
<protein>
    <submittedName>
        <fullName evidence="2">Efflux RND transporter permease subunit</fullName>
    </submittedName>
</protein>
<dbReference type="Gene3D" id="1.20.1640.10">
    <property type="entry name" value="Multidrug efflux transporter AcrB transmembrane domain"/>
    <property type="match status" value="2"/>
</dbReference>
<feature type="transmembrane region" description="Helical" evidence="1">
    <location>
        <begin position="962"/>
        <end position="981"/>
    </location>
</feature>
<dbReference type="AlphaFoldDB" id="A0AAX4HJ41"/>
<dbReference type="Gene3D" id="3.30.2090.10">
    <property type="entry name" value="Multidrug efflux transporter AcrB TolC docking domain, DN and DC subdomains"/>
    <property type="match status" value="2"/>
</dbReference>
<name>A0AAX4HJ41_9BACT</name>
<dbReference type="RefSeq" id="WP_321389596.1">
    <property type="nucleotide sequence ID" value="NZ_CP139487.1"/>
</dbReference>
<organism evidence="2 3">
    <name type="scientific">Peredibacter starrii</name>
    <dbReference type="NCBI Taxonomy" id="28202"/>
    <lineage>
        <taxon>Bacteria</taxon>
        <taxon>Pseudomonadati</taxon>
        <taxon>Bdellovibrionota</taxon>
        <taxon>Bacteriovoracia</taxon>
        <taxon>Bacteriovoracales</taxon>
        <taxon>Bacteriovoracaceae</taxon>
        <taxon>Peredibacter</taxon>
    </lineage>
</organism>
<reference evidence="2 3" key="1">
    <citation type="submission" date="2023-11" db="EMBL/GenBank/DDBJ databases">
        <title>Peredibacter starrii A3.12.</title>
        <authorList>
            <person name="Mitchell R.J."/>
        </authorList>
    </citation>
    <scope>NUCLEOTIDE SEQUENCE [LARGE SCALE GENOMIC DNA]</scope>
    <source>
        <strain evidence="2 3">A3.12</strain>
    </source>
</reference>
<sequence length="1027" mass="112972">MSLSDISIRKPVFAWMLMAAMIIFGYISMRKMGVSQMPDVDFPVVNVSVIYEGAAPEVMELDVIDPIESAVLSVEGVKNVTSTARLGTANISVEFNLNKNIDVAVSEIESKINQAARLLPDDIDPPTISKVNPDDRPIMFLAVAAPEMSRKDLMAYTRDVLKDKFQTVSGVADVFLAGYIDPNLRVWAFNEKLNKLELTVNDVIGAVQAEHKESPSGFIEDPFKEKNVRTLGEATSVSEFKKLPIIRRGGSPNFMPVFLDQVVDVEEGIADVRRISRSNGKNALGLGIRKQRGTNTMAVADGVKKKMEELQKDLPPGMELYVNFDTTKFIDESIHELTFNLILSSILTAIVCWLFLGSFSATINVILAIPTSILGAFVILKYLNFTLNTFTLLALSLSIGIVVDDAIMVLENIFRHHEMGKNRVDASRDGANEISFAALAATVAIMAIFLPVAFMDGIIGKYFFQFGITISVAVGLSYIEALTLTPMRTSQFMEEVGRTSKIGAAVDKFFEKLIHFYTNILRTCLNHRVILLLGSTVFFAVSFGVVKFLPKEFVPVQDTSNFMMRVKTPDGSSLEYTDKHTREVEKYLMSRGEVLRYFVAVGGFGGSMEANSANLFVTLKEPKDRPKTKDGKTPYQPDLLNEFRAHFKEFKGAKVFVQDTSQSGFSASGRGFPVEFTLIGPNWPTLIKAARDVMGEMKESGYYVDTDTDFKESVMEIQVFPDRDKAKLRGVSVQEIGTTINALIGGVVIGKYSKDGHRNDIRIKMADASKNKLDDLKKIYVRNTRGELVKLLDVVVVKELPGVQSVNRRSRQRAITIFSGVAPGKAQGEALAKVREITQKHLPAGYTLIESGSAETYNEAFTSLIFALLMGIVIAYMVLGTQFNSFIDPITVLTALPFSFSGAFLALYLMGQSINLYSMIGLILLMGIVKKNSILLVDFTNQRREDGLSVKDALIDACPKRLRPILMTTIATIAGAIPLAFSLGAGSEALKPMAVAIIGGCIVSTVLTLVVVPAFYSLLSREKKASH</sequence>
<keyword evidence="3" id="KW-1185">Reference proteome</keyword>
<dbReference type="PRINTS" id="PR00702">
    <property type="entry name" value="ACRIFLAVINRP"/>
</dbReference>
<evidence type="ECO:0000313" key="3">
    <source>
        <dbReference type="Proteomes" id="UP001324634"/>
    </source>
</evidence>
<evidence type="ECO:0000256" key="1">
    <source>
        <dbReference type="SAM" id="Phobius"/>
    </source>
</evidence>
<dbReference type="GO" id="GO:0042910">
    <property type="term" value="F:xenobiotic transmembrane transporter activity"/>
    <property type="evidence" value="ECO:0007669"/>
    <property type="project" value="TreeGrafter"/>
</dbReference>
<dbReference type="Gene3D" id="3.30.70.1430">
    <property type="entry name" value="Multidrug efflux transporter AcrB pore domain"/>
    <property type="match status" value="2"/>
</dbReference>